<dbReference type="PIRSF" id="PIRSF029416">
    <property type="entry name" value="UCP029416_PTP"/>
    <property type="match status" value="1"/>
</dbReference>
<dbReference type="SUPFAM" id="SSF52788">
    <property type="entry name" value="Phosphotyrosine protein phosphatases I"/>
    <property type="match status" value="1"/>
</dbReference>
<accession>A0A4R0NKB1</accession>
<evidence type="ECO:0000313" key="2">
    <source>
        <dbReference type="Proteomes" id="UP000293347"/>
    </source>
</evidence>
<proteinExistence type="predicted"/>
<dbReference type="EMBL" id="SJSL01000005">
    <property type="protein sequence ID" value="TCC99922.1"/>
    <property type="molecule type" value="Genomic_DNA"/>
</dbReference>
<comment type="caution">
    <text evidence="1">The sequence shown here is derived from an EMBL/GenBank/DDBJ whole genome shotgun (WGS) entry which is preliminary data.</text>
</comment>
<name>A0A4R0NKB1_9SPHI</name>
<dbReference type="AlphaFoldDB" id="A0A4R0NKB1"/>
<dbReference type="OrthoDB" id="7210484at2"/>
<gene>
    <name evidence="1" type="ORF">EZ437_16925</name>
</gene>
<organism evidence="1 2">
    <name type="scientific">Pedobacter psychroterrae</name>
    <dbReference type="NCBI Taxonomy" id="2530453"/>
    <lineage>
        <taxon>Bacteria</taxon>
        <taxon>Pseudomonadati</taxon>
        <taxon>Bacteroidota</taxon>
        <taxon>Sphingobacteriia</taxon>
        <taxon>Sphingobacteriales</taxon>
        <taxon>Sphingobacteriaceae</taxon>
        <taxon>Pedobacter</taxon>
    </lineage>
</organism>
<dbReference type="Gene3D" id="3.40.50.2300">
    <property type="match status" value="1"/>
</dbReference>
<evidence type="ECO:0000313" key="1">
    <source>
        <dbReference type="EMBL" id="TCC99922.1"/>
    </source>
</evidence>
<dbReference type="InterPro" id="IPR016919">
    <property type="entry name" value="UCP029416_PTP"/>
</dbReference>
<protein>
    <submittedName>
        <fullName evidence="1">Protein tyrosine phosphatase</fullName>
    </submittedName>
</protein>
<sequence>MNILFICSRNKWRSLTAEHLFKESTLHNVRSAGTAASARIKVSEKLIEWADLIFVMEKRHRDQLRERSPILISNKDLVVLNIPDEYQYMDEELIEIIISSVAPYISFE</sequence>
<dbReference type="InterPro" id="IPR036196">
    <property type="entry name" value="Ptyr_pPase_sf"/>
</dbReference>
<reference evidence="1 2" key="1">
    <citation type="submission" date="2019-02" db="EMBL/GenBank/DDBJ databases">
        <title>Pedobacter sp. RP-1-14 sp. nov., isolated from Arctic soil.</title>
        <authorList>
            <person name="Dahal R.H."/>
        </authorList>
    </citation>
    <scope>NUCLEOTIDE SEQUENCE [LARGE SCALE GENOMIC DNA]</scope>
    <source>
        <strain evidence="1 2">RP-1-14</strain>
    </source>
</reference>
<keyword evidence="2" id="KW-1185">Reference proteome</keyword>
<dbReference type="Proteomes" id="UP000293347">
    <property type="component" value="Unassembled WGS sequence"/>
</dbReference>